<evidence type="ECO:0000256" key="3">
    <source>
        <dbReference type="ARBA" id="ARBA00022771"/>
    </source>
</evidence>
<dbReference type="PANTHER" id="PTHR12547">
    <property type="entry name" value="CCCH ZINC FINGER/TIS11-RELATED"/>
    <property type="match status" value="1"/>
</dbReference>
<feature type="region of interest" description="Disordered" evidence="6">
    <location>
        <begin position="267"/>
        <end position="320"/>
    </location>
</feature>
<feature type="compositionally biased region" description="Low complexity" evidence="6">
    <location>
        <begin position="48"/>
        <end position="66"/>
    </location>
</feature>
<keyword evidence="3 5" id="KW-0863">Zinc-finger</keyword>
<accession>A0A0C2XQ36</accession>
<name>A0A0C2XQ36_SERVB</name>
<feature type="region of interest" description="Disordered" evidence="6">
    <location>
        <begin position="360"/>
        <end position="384"/>
    </location>
</feature>
<organism evidence="8 9">
    <name type="scientific">Serendipita vermifera MAFF 305830</name>
    <dbReference type="NCBI Taxonomy" id="933852"/>
    <lineage>
        <taxon>Eukaryota</taxon>
        <taxon>Fungi</taxon>
        <taxon>Dikarya</taxon>
        <taxon>Basidiomycota</taxon>
        <taxon>Agaricomycotina</taxon>
        <taxon>Agaricomycetes</taxon>
        <taxon>Sebacinales</taxon>
        <taxon>Serendipitaceae</taxon>
        <taxon>Serendipita</taxon>
    </lineage>
</organism>
<feature type="compositionally biased region" description="Polar residues" evidence="6">
    <location>
        <begin position="155"/>
        <end position="176"/>
    </location>
</feature>
<evidence type="ECO:0000313" key="9">
    <source>
        <dbReference type="Proteomes" id="UP000054097"/>
    </source>
</evidence>
<dbReference type="Pfam" id="PF00642">
    <property type="entry name" value="zf-CCCH"/>
    <property type="match status" value="2"/>
</dbReference>
<keyword evidence="2" id="KW-0677">Repeat</keyword>
<dbReference type="OrthoDB" id="410307at2759"/>
<feature type="region of interest" description="Disordered" evidence="6">
    <location>
        <begin position="152"/>
        <end position="176"/>
    </location>
</feature>
<dbReference type="InterPro" id="IPR036855">
    <property type="entry name" value="Znf_CCCH_sf"/>
</dbReference>
<reference evidence="8 9" key="1">
    <citation type="submission" date="2014-04" db="EMBL/GenBank/DDBJ databases">
        <authorList>
            <consortium name="DOE Joint Genome Institute"/>
            <person name="Kuo A."/>
            <person name="Zuccaro A."/>
            <person name="Kohler A."/>
            <person name="Nagy L.G."/>
            <person name="Floudas D."/>
            <person name="Copeland A."/>
            <person name="Barry K.W."/>
            <person name="Cichocki N."/>
            <person name="Veneault-Fourrey C."/>
            <person name="LaButti K."/>
            <person name="Lindquist E.A."/>
            <person name="Lipzen A."/>
            <person name="Lundell T."/>
            <person name="Morin E."/>
            <person name="Murat C."/>
            <person name="Sun H."/>
            <person name="Tunlid A."/>
            <person name="Henrissat B."/>
            <person name="Grigoriev I.V."/>
            <person name="Hibbett D.S."/>
            <person name="Martin F."/>
            <person name="Nordberg H.P."/>
            <person name="Cantor M.N."/>
            <person name="Hua S.X."/>
        </authorList>
    </citation>
    <scope>NUCLEOTIDE SEQUENCE [LARGE SCALE GENOMIC DNA]</scope>
    <source>
        <strain evidence="8 9">MAFF 305830</strain>
    </source>
</reference>
<feature type="compositionally biased region" description="Low complexity" evidence="6">
    <location>
        <begin position="297"/>
        <end position="313"/>
    </location>
</feature>
<feature type="zinc finger region" description="C3H1-type" evidence="5">
    <location>
        <begin position="434"/>
        <end position="462"/>
    </location>
</feature>
<dbReference type="SMART" id="SM00356">
    <property type="entry name" value="ZnF_C3H1"/>
    <property type="match status" value="2"/>
</dbReference>
<feature type="compositionally biased region" description="Low complexity" evidence="6">
    <location>
        <begin position="267"/>
        <end position="288"/>
    </location>
</feature>
<evidence type="ECO:0000256" key="2">
    <source>
        <dbReference type="ARBA" id="ARBA00022737"/>
    </source>
</evidence>
<dbReference type="AlphaFoldDB" id="A0A0C2XQ36"/>
<dbReference type="Gene3D" id="4.10.1000.10">
    <property type="entry name" value="Zinc finger, CCCH-type"/>
    <property type="match status" value="2"/>
</dbReference>
<feature type="domain" description="C3H1-type" evidence="7">
    <location>
        <begin position="472"/>
        <end position="500"/>
    </location>
</feature>
<feature type="zinc finger region" description="C3H1-type" evidence="5">
    <location>
        <begin position="472"/>
        <end position="500"/>
    </location>
</feature>
<dbReference type="STRING" id="933852.A0A0C2XQ36"/>
<feature type="compositionally biased region" description="Low complexity" evidence="6">
    <location>
        <begin position="502"/>
        <end position="516"/>
    </location>
</feature>
<evidence type="ECO:0000313" key="8">
    <source>
        <dbReference type="EMBL" id="KIM31067.1"/>
    </source>
</evidence>
<dbReference type="EMBL" id="KN824283">
    <property type="protein sequence ID" value="KIM31067.1"/>
    <property type="molecule type" value="Genomic_DNA"/>
</dbReference>
<dbReference type="InterPro" id="IPR000571">
    <property type="entry name" value="Znf_CCCH"/>
</dbReference>
<keyword evidence="1 5" id="KW-0479">Metal-binding</keyword>
<protein>
    <recommendedName>
        <fullName evidence="7">C3H1-type domain-containing protein</fullName>
    </recommendedName>
</protein>
<keyword evidence="4 5" id="KW-0862">Zinc</keyword>
<dbReference type="GO" id="GO:0008270">
    <property type="term" value="F:zinc ion binding"/>
    <property type="evidence" value="ECO:0007669"/>
    <property type="project" value="UniProtKB-KW"/>
</dbReference>
<evidence type="ECO:0000256" key="4">
    <source>
        <dbReference type="ARBA" id="ARBA00022833"/>
    </source>
</evidence>
<feature type="region of interest" description="Disordered" evidence="6">
    <location>
        <begin position="1"/>
        <end position="69"/>
    </location>
</feature>
<sequence>MHSVAQRPEMPLMEFPHHPHARHVPRRGNTTTALDTQNIDNMKHHHQSQSQSHMRVNSLSSGGSLSDYSTILRTPQDSVQSENDAIIAKQQDDNQAINAANGWKPSVGIVQEQLTSSPIDETFSRGPSQAGGKPMPMQINTSFVPRSRPMAYSAHPNQKTTAPTGASQHNAPQSATAAFPPMQLPTVASTAAVAGGATPASATANNVSGRHGAPFMGRGLGVGQEAKVSDGLRQQQQYNGYHHPGQGQHRRTQSAPLLSLSPLAPVASSPTEIQNNNNNPHSPPANSNGFGGAARLSYPQQQPQQDFSSSQPSNYPQLNPMATAVPAASFTPFPAMSPFQASLQAVPPLMWSPFFQQTAPGGFYSQRPPQAPPGPPMPSATTNPVYSPQPVVPATTQWKINPNSQPQMPLSHLINQAQGLLIGGPSAHNRKIGLYKTEICRNWEEKQSCRYGVKCQFAHGTQDVRTVPRHPKYKTEICRTFWVTGSCPYGKRCCFIHPTATSQQGPLSPNGPPLSGGMNGNAPSQGMDDTERETQHAISLLARLDIKRGSPDQFNGNGSNARQTPDSNISDPSAFVYPGLHLNGHSNVDAERSSSVPRI</sequence>
<proteinExistence type="predicted"/>
<reference evidence="9" key="2">
    <citation type="submission" date="2015-01" db="EMBL/GenBank/DDBJ databases">
        <title>Evolutionary Origins and Diversification of the Mycorrhizal Mutualists.</title>
        <authorList>
            <consortium name="DOE Joint Genome Institute"/>
            <consortium name="Mycorrhizal Genomics Consortium"/>
            <person name="Kohler A."/>
            <person name="Kuo A."/>
            <person name="Nagy L.G."/>
            <person name="Floudas D."/>
            <person name="Copeland A."/>
            <person name="Barry K.W."/>
            <person name="Cichocki N."/>
            <person name="Veneault-Fourrey C."/>
            <person name="LaButti K."/>
            <person name="Lindquist E.A."/>
            <person name="Lipzen A."/>
            <person name="Lundell T."/>
            <person name="Morin E."/>
            <person name="Murat C."/>
            <person name="Riley R."/>
            <person name="Ohm R."/>
            <person name="Sun H."/>
            <person name="Tunlid A."/>
            <person name="Henrissat B."/>
            <person name="Grigoriev I.V."/>
            <person name="Hibbett D.S."/>
            <person name="Martin F."/>
        </authorList>
    </citation>
    <scope>NUCLEOTIDE SEQUENCE [LARGE SCALE GENOMIC DNA]</scope>
    <source>
        <strain evidence="9">MAFF 305830</strain>
    </source>
</reference>
<feature type="compositionally biased region" description="Pro residues" evidence="6">
    <location>
        <begin position="369"/>
        <end position="378"/>
    </location>
</feature>
<feature type="region of interest" description="Disordered" evidence="6">
    <location>
        <begin position="501"/>
        <end position="573"/>
    </location>
</feature>
<dbReference type="SUPFAM" id="SSF90229">
    <property type="entry name" value="CCCH zinc finger"/>
    <property type="match status" value="2"/>
</dbReference>
<dbReference type="GO" id="GO:0003729">
    <property type="term" value="F:mRNA binding"/>
    <property type="evidence" value="ECO:0007669"/>
    <property type="project" value="InterPro"/>
</dbReference>
<dbReference type="Proteomes" id="UP000054097">
    <property type="component" value="Unassembled WGS sequence"/>
</dbReference>
<feature type="domain" description="C3H1-type" evidence="7">
    <location>
        <begin position="434"/>
        <end position="462"/>
    </location>
</feature>
<dbReference type="FunFam" id="4.10.1000.10:FF:000001">
    <property type="entry name" value="zinc finger CCCH domain-containing protein 15-like"/>
    <property type="match status" value="1"/>
</dbReference>
<dbReference type="PROSITE" id="PS50103">
    <property type="entry name" value="ZF_C3H1"/>
    <property type="match status" value="2"/>
</dbReference>
<feature type="compositionally biased region" description="Polar residues" evidence="6">
    <location>
        <begin position="28"/>
        <end position="40"/>
    </location>
</feature>
<dbReference type="InterPro" id="IPR045877">
    <property type="entry name" value="ZFP36-like"/>
</dbReference>
<dbReference type="PANTHER" id="PTHR12547:SF18">
    <property type="entry name" value="PROTEIN TIS11"/>
    <property type="match status" value="1"/>
</dbReference>
<evidence type="ECO:0000256" key="1">
    <source>
        <dbReference type="ARBA" id="ARBA00022723"/>
    </source>
</evidence>
<feature type="compositionally biased region" description="Polar residues" evidence="6">
    <location>
        <begin position="552"/>
        <end position="571"/>
    </location>
</feature>
<evidence type="ECO:0000256" key="6">
    <source>
        <dbReference type="SAM" id="MobiDB-lite"/>
    </source>
</evidence>
<gene>
    <name evidence="8" type="ORF">M408DRAFT_327960</name>
</gene>
<keyword evidence="9" id="KW-1185">Reference proteome</keyword>
<feature type="region of interest" description="Disordered" evidence="6">
    <location>
        <begin position="200"/>
        <end position="230"/>
    </location>
</feature>
<evidence type="ECO:0000256" key="5">
    <source>
        <dbReference type="PROSITE-ProRule" id="PRU00723"/>
    </source>
</evidence>
<evidence type="ECO:0000259" key="7">
    <source>
        <dbReference type="PROSITE" id="PS50103"/>
    </source>
</evidence>
<dbReference type="FunFam" id="4.10.1000.10:FF:000002">
    <property type="entry name" value="Zinc finger protein 36, C3H1 type-like 1"/>
    <property type="match status" value="1"/>
</dbReference>
<dbReference type="HOGENOM" id="CLU_497916_0_0_1"/>